<dbReference type="GO" id="GO:0045892">
    <property type="term" value="P:negative regulation of DNA-templated transcription"/>
    <property type="evidence" value="ECO:0007669"/>
    <property type="project" value="InterPro"/>
</dbReference>
<dbReference type="Proteomes" id="UP000228758">
    <property type="component" value="Unassembled WGS sequence"/>
</dbReference>
<dbReference type="InterPro" id="IPR036271">
    <property type="entry name" value="Tet_transcr_reg_TetR-rel_C_sf"/>
</dbReference>
<dbReference type="EMBL" id="PGFF01000001">
    <property type="protein sequence ID" value="PJJ70634.1"/>
    <property type="molecule type" value="Genomic_DNA"/>
</dbReference>
<evidence type="ECO:0000256" key="1">
    <source>
        <dbReference type="ARBA" id="ARBA00023015"/>
    </source>
</evidence>
<dbReference type="OrthoDB" id="2570341at2"/>
<dbReference type="InterPro" id="IPR004111">
    <property type="entry name" value="Repressor_TetR_C"/>
</dbReference>
<organism evidence="4 5">
    <name type="scientific">Diaminobutyricimonas aerilata</name>
    <dbReference type="NCBI Taxonomy" id="1162967"/>
    <lineage>
        <taxon>Bacteria</taxon>
        <taxon>Bacillati</taxon>
        <taxon>Actinomycetota</taxon>
        <taxon>Actinomycetes</taxon>
        <taxon>Micrococcales</taxon>
        <taxon>Microbacteriaceae</taxon>
        <taxon>Diaminobutyricimonas</taxon>
    </lineage>
</organism>
<accession>A0A2M9CFC0</accession>
<evidence type="ECO:0000313" key="5">
    <source>
        <dbReference type="Proteomes" id="UP000228758"/>
    </source>
</evidence>
<keyword evidence="5" id="KW-1185">Reference proteome</keyword>
<protein>
    <submittedName>
        <fullName evidence="4">Tetracycline repressor-like protein</fullName>
    </submittedName>
</protein>
<evidence type="ECO:0000256" key="2">
    <source>
        <dbReference type="ARBA" id="ARBA00023163"/>
    </source>
</evidence>
<name>A0A2M9CFC0_9MICO</name>
<proteinExistence type="predicted"/>
<dbReference type="InterPro" id="IPR009057">
    <property type="entry name" value="Homeodomain-like_sf"/>
</dbReference>
<dbReference type="RefSeq" id="WP_100363035.1">
    <property type="nucleotide sequence ID" value="NZ_PGFF01000001.1"/>
</dbReference>
<dbReference type="Gene3D" id="1.10.357.10">
    <property type="entry name" value="Tetracycline Repressor, domain 2"/>
    <property type="match status" value="1"/>
</dbReference>
<evidence type="ECO:0000259" key="3">
    <source>
        <dbReference type="Pfam" id="PF02909"/>
    </source>
</evidence>
<keyword evidence="2" id="KW-0804">Transcription</keyword>
<reference evidence="4 5" key="1">
    <citation type="submission" date="2017-11" db="EMBL/GenBank/DDBJ databases">
        <title>Genomic Encyclopedia of Archaeal and Bacterial Type Strains, Phase II (KMG-II): From Individual Species to Whole Genera.</title>
        <authorList>
            <person name="Goeker M."/>
        </authorList>
    </citation>
    <scope>NUCLEOTIDE SEQUENCE [LARGE SCALE GENOMIC DNA]</scope>
    <source>
        <strain evidence="4 5">DSM 27393</strain>
    </source>
</reference>
<dbReference type="Pfam" id="PF02909">
    <property type="entry name" value="TetR_C_1"/>
    <property type="match status" value="1"/>
</dbReference>
<dbReference type="AlphaFoldDB" id="A0A2M9CFC0"/>
<feature type="domain" description="Tetracycline repressor TetR C-terminal" evidence="3">
    <location>
        <begin position="86"/>
        <end position="230"/>
    </location>
</feature>
<dbReference type="SUPFAM" id="SSF46689">
    <property type="entry name" value="Homeodomain-like"/>
    <property type="match status" value="1"/>
</dbReference>
<dbReference type="Gene3D" id="1.10.10.60">
    <property type="entry name" value="Homeodomain-like"/>
    <property type="match status" value="1"/>
</dbReference>
<dbReference type="SUPFAM" id="SSF48498">
    <property type="entry name" value="Tetracyclin repressor-like, C-terminal domain"/>
    <property type="match status" value="1"/>
</dbReference>
<evidence type="ECO:0000313" key="4">
    <source>
        <dbReference type="EMBL" id="PJJ70634.1"/>
    </source>
</evidence>
<comment type="caution">
    <text evidence="4">The sequence shown here is derived from an EMBL/GenBank/DDBJ whole genome shotgun (WGS) entry which is preliminary data.</text>
</comment>
<gene>
    <name evidence="4" type="ORF">CLV46_0156</name>
</gene>
<keyword evidence="1" id="KW-0805">Transcription regulation</keyword>
<sequence length="235" mass="25241">MPLPIGLERAWDGITATSTRGPRPAYTLEQVVSATVGLGDAEGIVGMSLGRVADHLGLTTNAMYRYVSSRDELHVLAREVGLGDPPAISRDDWRAGVREWAHALRERYRAHPWLLDVAVRLPTSPRTLMWLEAALEALSGTGLDTTTTLQVVTLVDGFVRAASQTERDLLTAGESFDPSVGEFIAPRLVTRNLEHVAALVSDGYLSRPPGPPGADFEFGLACLLDGIETRTAAAG</sequence>